<feature type="domain" description="HNH nuclease" evidence="2">
    <location>
        <begin position="430"/>
        <end position="480"/>
    </location>
</feature>
<dbReference type="GO" id="GO:0003676">
    <property type="term" value="F:nucleic acid binding"/>
    <property type="evidence" value="ECO:0007669"/>
    <property type="project" value="InterPro"/>
</dbReference>
<sequence length="539" mass="57637">MDGFGNSALAAGAAPHGGVLQAAAVPDILLPEAVFPEDASADDGLPYDDDLNAVFPASLPEDPFPEVLFADRPFGEDLFDDIPFDDGVPSTAATTWHAADLTADNAGLIDQIHVYENFKCWAAGQQARLSVAFEARLRQEQSDRGTLRAEDLGKDRTKEHGLGAAEQIALARRESPNRGGRLLGMARALVQMPHTLAALDTGQLNEERIMHVVKETACLSPADRAAVDEELAADTGTFTGAGTRTIVGAVRAAATRRDPRSVAQRASHAATERTVSLRPAPDTMTYLTALLPVHQGVAVCAALTRHADALHAAGDTRSLGQIKADTLVEWTTGTPGGITGIEINLVMTDHTLLQGDSEPARIPGYGTVPADFARNLITQGRGEQGSVQPAADGSTAGLKELKTWIRRLYTAPGTGDLVAMDSRRRLFPPKLRRFIQVRDDTCRTPYCDAPIRHHDHIIPWHNDGPTTLANGAGLCEACNHTKELPGWKTQPRPGPRHTIELTTPTGHTYHSTAPPLPGTPRPGAVVRKTHQSERPGPAP</sequence>
<feature type="compositionally biased region" description="Polar residues" evidence="1">
    <location>
        <begin position="500"/>
        <end position="511"/>
    </location>
</feature>
<dbReference type="CDD" id="cd00085">
    <property type="entry name" value="HNHc"/>
    <property type="match status" value="1"/>
</dbReference>
<gene>
    <name evidence="3" type="ORF">ABRP34_10775</name>
</gene>
<dbReference type="Gene3D" id="1.10.30.50">
    <property type="match status" value="1"/>
</dbReference>
<dbReference type="EMBL" id="CP159279">
    <property type="protein sequence ID" value="XCH13429.1"/>
    <property type="molecule type" value="Genomic_DNA"/>
</dbReference>
<protein>
    <submittedName>
        <fullName evidence="3">DUF222 domain-containing protein</fullName>
    </submittedName>
</protein>
<organism evidence="3">
    <name type="scientific">Arthrobacter sp. K5</name>
    <dbReference type="NCBI Taxonomy" id="2839623"/>
    <lineage>
        <taxon>Bacteria</taxon>
        <taxon>Bacillati</taxon>
        <taxon>Actinomycetota</taxon>
        <taxon>Actinomycetes</taxon>
        <taxon>Micrococcales</taxon>
        <taxon>Micrococcaceae</taxon>
        <taxon>Arthrobacter</taxon>
    </lineage>
</organism>
<dbReference type="GO" id="GO:0004519">
    <property type="term" value="F:endonuclease activity"/>
    <property type="evidence" value="ECO:0007669"/>
    <property type="project" value="InterPro"/>
</dbReference>
<evidence type="ECO:0000259" key="2">
    <source>
        <dbReference type="SMART" id="SM00507"/>
    </source>
</evidence>
<reference evidence="3" key="1">
    <citation type="submission" date="2024-06" db="EMBL/GenBank/DDBJ databases">
        <title>Biodegradation of dimethachlon by Arthrobacter sp. K5: mechanistic insights and ecological implications.</title>
        <authorList>
            <person name="Hu S."/>
            <person name="Lu P."/>
        </authorList>
    </citation>
    <scope>NUCLEOTIDE SEQUENCE</scope>
    <source>
        <strain evidence="3">K5</strain>
    </source>
</reference>
<name>A0AAU8EUW9_9MICC</name>
<dbReference type="SMART" id="SM00507">
    <property type="entry name" value="HNHc"/>
    <property type="match status" value="1"/>
</dbReference>
<dbReference type="Pfam" id="PF01844">
    <property type="entry name" value="HNH"/>
    <property type="match status" value="1"/>
</dbReference>
<evidence type="ECO:0000313" key="3">
    <source>
        <dbReference type="EMBL" id="XCH13429.1"/>
    </source>
</evidence>
<dbReference type="RefSeq" id="WP_353713217.1">
    <property type="nucleotide sequence ID" value="NZ_CP159279.1"/>
</dbReference>
<evidence type="ECO:0000256" key="1">
    <source>
        <dbReference type="SAM" id="MobiDB-lite"/>
    </source>
</evidence>
<proteinExistence type="predicted"/>
<feature type="region of interest" description="Disordered" evidence="1">
    <location>
        <begin position="499"/>
        <end position="539"/>
    </location>
</feature>
<dbReference type="AlphaFoldDB" id="A0AAU8EUW9"/>
<dbReference type="GO" id="GO:0008270">
    <property type="term" value="F:zinc ion binding"/>
    <property type="evidence" value="ECO:0007669"/>
    <property type="project" value="InterPro"/>
</dbReference>
<dbReference type="InterPro" id="IPR002711">
    <property type="entry name" value="HNH"/>
</dbReference>
<dbReference type="InterPro" id="IPR003615">
    <property type="entry name" value="HNH_nuc"/>
</dbReference>
<accession>A0AAU8EUW9</accession>